<name>Q9HD55_HUMAN</name>
<dbReference type="EMBL" id="AF264623">
    <property type="protein sequence ID" value="AAG03015.1"/>
    <property type="molecule type" value="mRNA"/>
</dbReference>
<dbReference type="AlphaFoldDB" id="Q9HD55"/>
<reference evidence="1" key="1">
    <citation type="submission" date="2000-05" db="EMBL/GenBank/DDBJ databases">
        <title>Homo sapiens uncharacterized gastric protein ZG33P mRNA.</title>
        <authorList>
            <person name="Zhao J.R."/>
            <person name="Yan X.J."/>
            <person name="Cui D.X."/>
            <person name="Han F.C."/>
            <person name="Hou Y."/>
            <person name="Su C.Z."/>
        </authorList>
    </citation>
    <scope>NUCLEOTIDE SEQUENCE</scope>
</reference>
<accession>Q9HD55</accession>
<organism evidence="1">
    <name type="scientific">Homo sapiens</name>
    <name type="common">Human</name>
    <dbReference type="NCBI Taxonomy" id="9606"/>
    <lineage>
        <taxon>Eukaryota</taxon>
        <taxon>Metazoa</taxon>
        <taxon>Chordata</taxon>
        <taxon>Craniata</taxon>
        <taxon>Vertebrata</taxon>
        <taxon>Euteleostomi</taxon>
        <taxon>Mammalia</taxon>
        <taxon>Eutheria</taxon>
        <taxon>Euarchontoglires</taxon>
        <taxon>Primates</taxon>
        <taxon>Haplorrhini</taxon>
        <taxon>Catarrhini</taxon>
        <taxon>Hominidae</taxon>
        <taxon>Homo</taxon>
    </lineage>
</organism>
<proteinExistence type="evidence at transcript level"/>
<sequence>VRAILTQSINSNANLSGNSLTDTPKIMFS</sequence>
<feature type="non-terminal residue" evidence="1">
    <location>
        <position position="1"/>
    </location>
</feature>
<protein>
    <submittedName>
        <fullName evidence="1">Uncharacterized gastric protein ZG33P</fullName>
    </submittedName>
</protein>
<evidence type="ECO:0000313" key="1">
    <source>
        <dbReference type="EMBL" id="AAG03015.1"/>
    </source>
</evidence>